<dbReference type="InterPro" id="IPR029045">
    <property type="entry name" value="ClpP/crotonase-like_dom_sf"/>
</dbReference>
<evidence type="ECO:0000259" key="4">
    <source>
        <dbReference type="Pfam" id="PF16113"/>
    </source>
</evidence>
<dbReference type="GO" id="GO:0005829">
    <property type="term" value="C:cytosol"/>
    <property type="evidence" value="ECO:0007669"/>
    <property type="project" value="TreeGrafter"/>
</dbReference>
<dbReference type="OrthoDB" id="9790967at2"/>
<comment type="catalytic activity">
    <reaction evidence="1">
        <text>3-hydroxy-2-methylpropanoyl-CoA + H2O = 3-hydroxy-2-methylpropanoate + CoA + H(+)</text>
        <dbReference type="Rhea" id="RHEA:20888"/>
        <dbReference type="ChEBI" id="CHEBI:11805"/>
        <dbReference type="ChEBI" id="CHEBI:15377"/>
        <dbReference type="ChEBI" id="CHEBI:15378"/>
        <dbReference type="ChEBI" id="CHEBI:57287"/>
        <dbReference type="ChEBI" id="CHEBI:57340"/>
        <dbReference type="EC" id="3.1.2.4"/>
    </reaction>
</comment>
<dbReference type="SUPFAM" id="SSF52096">
    <property type="entry name" value="ClpP/crotonase"/>
    <property type="match status" value="1"/>
</dbReference>
<dbReference type="NCBIfam" id="NF004127">
    <property type="entry name" value="PRK05617.1"/>
    <property type="match status" value="1"/>
</dbReference>
<dbReference type="EC" id="3.1.2.4" evidence="2"/>
<gene>
    <name evidence="5" type="ORF">CSC94_12435</name>
</gene>
<evidence type="ECO:0000256" key="3">
    <source>
        <dbReference type="ARBA" id="ARBA00022801"/>
    </source>
</evidence>
<keyword evidence="3 5" id="KW-0378">Hydrolase</keyword>
<sequence length="349" mass="37297">MDFGGGDEIRFEKLGKAGVITMTRPKALNALTLSMVEAMARAMQAWEGDDAIRLVVIRGEGRAFCAGGDIMDVYRAGREGKVLSGFFHEEYRLNAHVHRFPKPWVALIDGIVMGGGCGVSMNGSHRVFGDKGVIAMPEVGIGFFPDVGGSHFLPRLKGCKGIWMGLTGERVKQGDALAMGAATHAVASDDMESLFQALCDSGDADATLARFAARPEPETDAATIAAIDRHFAAPSLDSLVAGLRAGADAGEDFATRTLSTLEGRSPTSLLVTFRQLALGADLSMDDCMRMEYRIVNRMLTGHDFYEGIRAVLVDRDNAPAWEPATLEAVAPAAVDAYFAPLETAELVLP</sequence>
<evidence type="ECO:0000313" key="5">
    <source>
        <dbReference type="EMBL" id="PHP66937.1"/>
    </source>
</evidence>
<name>A0A2G1QN14_9HYPH</name>
<dbReference type="Pfam" id="PF16113">
    <property type="entry name" value="ECH_2"/>
    <property type="match status" value="1"/>
</dbReference>
<dbReference type="PANTHER" id="PTHR43176">
    <property type="entry name" value="3-HYDROXYISOBUTYRYL-COA HYDROLASE-RELATED"/>
    <property type="match status" value="1"/>
</dbReference>
<comment type="caution">
    <text evidence="5">The sequence shown here is derived from an EMBL/GenBank/DDBJ whole genome shotgun (WGS) entry which is preliminary data.</text>
</comment>
<dbReference type="CDD" id="cd06558">
    <property type="entry name" value="crotonase-like"/>
    <property type="match status" value="1"/>
</dbReference>
<dbReference type="InterPro" id="IPR045004">
    <property type="entry name" value="ECH_dom"/>
</dbReference>
<dbReference type="Proteomes" id="UP000221168">
    <property type="component" value="Unassembled WGS sequence"/>
</dbReference>
<dbReference type="GO" id="GO:0003860">
    <property type="term" value="F:3-hydroxyisobutyryl-CoA hydrolase activity"/>
    <property type="evidence" value="ECO:0007669"/>
    <property type="project" value="UniProtKB-EC"/>
</dbReference>
<proteinExistence type="predicted"/>
<dbReference type="EMBL" id="PDVP01000006">
    <property type="protein sequence ID" value="PHP66937.1"/>
    <property type="molecule type" value="Genomic_DNA"/>
</dbReference>
<accession>A0A2G1QN14</accession>
<evidence type="ECO:0000256" key="2">
    <source>
        <dbReference type="ARBA" id="ARBA00011915"/>
    </source>
</evidence>
<evidence type="ECO:0000313" key="6">
    <source>
        <dbReference type="Proteomes" id="UP000221168"/>
    </source>
</evidence>
<organism evidence="5 6">
    <name type="scientific">Zhengella mangrovi</name>
    <dbReference type="NCBI Taxonomy" id="1982044"/>
    <lineage>
        <taxon>Bacteria</taxon>
        <taxon>Pseudomonadati</taxon>
        <taxon>Pseudomonadota</taxon>
        <taxon>Alphaproteobacteria</taxon>
        <taxon>Hyphomicrobiales</taxon>
        <taxon>Notoacmeibacteraceae</taxon>
        <taxon>Zhengella</taxon>
    </lineage>
</organism>
<feature type="domain" description="Enoyl-CoA hydratase/isomerase" evidence="4">
    <location>
        <begin position="18"/>
        <end position="338"/>
    </location>
</feature>
<dbReference type="PANTHER" id="PTHR43176:SF3">
    <property type="entry name" value="3-HYDROXYISOBUTYRYL-COA HYDROLASE, MITOCHONDRIAL"/>
    <property type="match status" value="1"/>
</dbReference>
<protein>
    <recommendedName>
        <fullName evidence="2">3-hydroxyisobutyryl-CoA hydrolase</fullName>
        <ecNumber evidence="2">3.1.2.4</ecNumber>
    </recommendedName>
</protein>
<keyword evidence="6" id="KW-1185">Reference proteome</keyword>
<dbReference type="GO" id="GO:0006574">
    <property type="term" value="P:L-valine catabolic process"/>
    <property type="evidence" value="ECO:0007669"/>
    <property type="project" value="TreeGrafter"/>
</dbReference>
<reference evidence="5 6" key="1">
    <citation type="submission" date="2017-10" db="EMBL/GenBank/DDBJ databases">
        <title>Sedimentibacterium mangrovi gen. nov., sp. nov., a novel member of family Phyllobacteriacea isolated from mangrove sediment.</title>
        <authorList>
            <person name="Liao H."/>
            <person name="Tian Y."/>
        </authorList>
    </citation>
    <scope>NUCLEOTIDE SEQUENCE [LARGE SCALE GENOMIC DNA]</scope>
    <source>
        <strain evidence="5 6">X9-2-2</strain>
    </source>
</reference>
<dbReference type="InterPro" id="IPR032259">
    <property type="entry name" value="HIBYL-CoA-H"/>
</dbReference>
<evidence type="ECO:0000256" key="1">
    <source>
        <dbReference type="ARBA" id="ARBA00001709"/>
    </source>
</evidence>
<dbReference type="Gene3D" id="3.90.226.10">
    <property type="entry name" value="2-enoyl-CoA Hydratase, Chain A, domain 1"/>
    <property type="match status" value="1"/>
</dbReference>
<dbReference type="AlphaFoldDB" id="A0A2G1QN14"/>